<evidence type="ECO:0000313" key="4">
    <source>
        <dbReference type="EMBL" id="KJV09545.1"/>
    </source>
</evidence>
<dbReference type="EMBL" id="LAJY01000260">
    <property type="protein sequence ID" value="KJV09545.1"/>
    <property type="molecule type" value="Genomic_DNA"/>
</dbReference>
<accession>A0A0F3IS47</accession>
<evidence type="ECO:0000313" key="5">
    <source>
        <dbReference type="Proteomes" id="UP000033774"/>
    </source>
</evidence>
<evidence type="ECO:0000256" key="2">
    <source>
        <dbReference type="ARBA" id="ARBA00023163"/>
    </source>
</evidence>
<dbReference type="SUPFAM" id="SSF46689">
    <property type="entry name" value="Homeodomain-like"/>
    <property type="match status" value="2"/>
</dbReference>
<comment type="caution">
    <text evidence="4">The sequence shown here is derived from an EMBL/GenBank/DDBJ whole genome shotgun (WGS) entry which is preliminary data.</text>
</comment>
<keyword evidence="2" id="KW-0804">Transcription</keyword>
<dbReference type="Pfam" id="PF12833">
    <property type="entry name" value="HTH_18"/>
    <property type="match status" value="1"/>
</dbReference>
<feature type="domain" description="HTH araC/xylS-type" evidence="3">
    <location>
        <begin position="195"/>
        <end position="293"/>
    </location>
</feature>
<dbReference type="PATRIC" id="fig|552518.3.peg.1622"/>
<evidence type="ECO:0000259" key="3">
    <source>
        <dbReference type="PROSITE" id="PS01124"/>
    </source>
</evidence>
<dbReference type="InterPro" id="IPR009594">
    <property type="entry name" value="Tscrpt_reg_HTH_AraC_N"/>
</dbReference>
<dbReference type="PANTHER" id="PTHR43436:SF1">
    <property type="entry name" value="TRANSCRIPTIONAL REGULATORY PROTEIN"/>
    <property type="match status" value="1"/>
</dbReference>
<name>A0A0F3IS47_9PROT</name>
<keyword evidence="1" id="KW-0805">Transcription regulation</keyword>
<dbReference type="Proteomes" id="UP000033774">
    <property type="component" value="Unassembled WGS sequence"/>
</dbReference>
<dbReference type="AlphaFoldDB" id="A0A0F3IS47"/>
<dbReference type="Gene3D" id="1.10.10.60">
    <property type="entry name" value="Homeodomain-like"/>
    <property type="match status" value="1"/>
</dbReference>
<keyword evidence="5" id="KW-1185">Reference proteome</keyword>
<dbReference type="OrthoDB" id="9802263at2"/>
<evidence type="ECO:0000256" key="1">
    <source>
        <dbReference type="ARBA" id="ARBA00023015"/>
    </source>
</evidence>
<dbReference type="InterPro" id="IPR009057">
    <property type="entry name" value="Homeodomain-like_sf"/>
</dbReference>
<sequence>MSTFGLLAELAALATRHAPGDGIVTTAVPRFGLIRANAPTEPIQALHQPALCLIVQGAKQVMLGTEMFQYDSSSYLVVSVDLPISGQVIRATAAEPYLCLRYDLDAHLLNEVILALGERAPATEPKETAGLFLSSVTPPLLEAFLRLARLLDTPEDQAILAPLVEREILYRALTGDQGARLMRIARPDSQHQRVSRAIGWIKENFRESLRVEHLAQEARMSPSALHHHFRLVTQMSPLQFQKHIRLQEARRLILAEAMDAAEAAFSVGYESPSQFSREYRRLFGAPPKRDTARLRDTPALMAGA</sequence>
<dbReference type="GO" id="GO:0003700">
    <property type="term" value="F:DNA-binding transcription factor activity"/>
    <property type="evidence" value="ECO:0007669"/>
    <property type="project" value="InterPro"/>
</dbReference>
<dbReference type="Pfam" id="PF06719">
    <property type="entry name" value="AraC_N"/>
    <property type="match status" value="1"/>
</dbReference>
<dbReference type="GO" id="GO:0043565">
    <property type="term" value="F:sequence-specific DNA binding"/>
    <property type="evidence" value="ECO:0007669"/>
    <property type="project" value="InterPro"/>
</dbReference>
<organism evidence="4 5">
    <name type="scientific">Elstera litoralis</name>
    <dbReference type="NCBI Taxonomy" id="552518"/>
    <lineage>
        <taxon>Bacteria</taxon>
        <taxon>Pseudomonadati</taxon>
        <taxon>Pseudomonadota</taxon>
        <taxon>Alphaproteobacteria</taxon>
        <taxon>Rhodospirillales</taxon>
        <taxon>Rhodospirillaceae</taxon>
        <taxon>Elstera</taxon>
    </lineage>
</organism>
<gene>
    <name evidence="4" type="ORF">VZ95_10830</name>
</gene>
<dbReference type="SMART" id="SM00342">
    <property type="entry name" value="HTH_ARAC"/>
    <property type="match status" value="1"/>
</dbReference>
<dbReference type="PROSITE" id="PS01124">
    <property type="entry name" value="HTH_ARAC_FAMILY_2"/>
    <property type="match status" value="1"/>
</dbReference>
<dbReference type="RefSeq" id="WP_045775851.1">
    <property type="nucleotide sequence ID" value="NZ_LAJY01000260.1"/>
</dbReference>
<protein>
    <submittedName>
        <fullName evidence="4">AraC family transcriptional regulator</fullName>
    </submittedName>
</protein>
<dbReference type="InterPro" id="IPR018060">
    <property type="entry name" value="HTH_AraC"/>
</dbReference>
<proteinExistence type="predicted"/>
<dbReference type="PANTHER" id="PTHR43436">
    <property type="entry name" value="ARAC-FAMILY TRANSCRIPTIONAL REGULATOR"/>
    <property type="match status" value="1"/>
</dbReference>
<reference evidence="4 5" key="1">
    <citation type="submission" date="2015-03" db="EMBL/GenBank/DDBJ databases">
        <title>Draft genome sequence of Elstera litoralis.</title>
        <authorList>
            <person name="Rahalkar M.C."/>
            <person name="Dhakephalkar P.K."/>
            <person name="Pore S.D."/>
            <person name="Arora P."/>
            <person name="Kapse N.G."/>
            <person name="Pandit P.S."/>
        </authorList>
    </citation>
    <scope>NUCLEOTIDE SEQUENCE [LARGE SCALE GENOMIC DNA]</scope>
    <source>
        <strain evidence="4 5">Dia-1</strain>
    </source>
</reference>